<keyword evidence="2" id="KW-0819">tRNA processing</keyword>
<dbReference type="SUPFAM" id="SSF55120">
    <property type="entry name" value="Pseudouridine synthase"/>
    <property type="match status" value="1"/>
</dbReference>
<evidence type="ECO:0000259" key="8">
    <source>
        <dbReference type="Pfam" id="PF01416"/>
    </source>
</evidence>
<dbReference type="STRING" id="645134.A0A0L0HQ10"/>
<dbReference type="OrthoDB" id="10256309at2759"/>
<keyword evidence="10" id="KW-1185">Reference proteome</keyword>
<dbReference type="InterPro" id="IPR020097">
    <property type="entry name" value="PsdUridine_synth_TruA_a/b_dom"/>
</dbReference>
<dbReference type="InterPro" id="IPR020095">
    <property type="entry name" value="PsdUridine_synth_TruA_C"/>
</dbReference>
<reference evidence="9 10" key="1">
    <citation type="submission" date="2009-08" db="EMBL/GenBank/DDBJ databases">
        <title>The Genome Sequence of Spizellomyces punctatus strain DAOM BR117.</title>
        <authorList>
            <consortium name="The Broad Institute Genome Sequencing Platform"/>
            <person name="Russ C."/>
            <person name="Cuomo C."/>
            <person name="Shea T."/>
            <person name="Young S.K."/>
            <person name="Zeng Q."/>
            <person name="Koehrsen M."/>
            <person name="Haas B."/>
            <person name="Borodovsky M."/>
            <person name="Guigo R."/>
            <person name="Alvarado L."/>
            <person name="Berlin A."/>
            <person name="Bochicchio J."/>
            <person name="Borenstein D."/>
            <person name="Chapman S."/>
            <person name="Chen Z."/>
            <person name="Engels R."/>
            <person name="Freedman E."/>
            <person name="Gellesch M."/>
            <person name="Goldberg J."/>
            <person name="Griggs A."/>
            <person name="Gujja S."/>
            <person name="Heiman D."/>
            <person name="Hepburn T."/>
            <person name="Howarth C."/>
            <person name="Jen D."/>
            <person name="Larson L."/>
            <person name="Lewis B."/>
            <person name="Mehta T."/>
            <person name="Park D."/>
            <person name="Pearson M."/>
            <person name="Roberts A."/>
            <person name="Saif S."/>
            <person name="Shenoy N."/>
            <person name="Sisk P."/>
            <person name="Stolte C."/>
            <person name="Sykes S."/>
            <person name="Thomson T."/>
            <person name="Walk T."/>
            <person name="White J."/>
            <person name="Yandava C."/>
            <person name="Burger G."/>
            <person name="Gray M.W."/>
            <person name="Holland P.W.H."/>
            <person name="King N."/>
            <person name="Lang F.B.F."/>
            <person name="Roger A.J."/>
            <person name="Ruiz-Trillo I."/>
            <person name="Lander E."/>
            <person name="Nusbaum C."/>
        </authorList>
    </citation>
    <scope>NUCLEOTIDE SEQUENCE [LARGE SCALE GENOMIC DNA]</scope>
    <source>
        <strain evidence="9 10">DAOM BR117</strain>
    </source>
</reference>
<dbReference type="NCBIfam" id="TIGR00071">
    <property type="entry name" value="hisT_truA"/>
    <property type="match status" value="1"/>
</dbReference>
<gene>
    <name evidence="9" type="ORF">SPPG_00992</name>
</gene>
<sequence length="524" mass="58864">MTEAEKNDACSGVAVDAAQVSDLKRPVSELSDTTPGEHDEPIGKKIKVEPIETATADACDTEEQVTKSHDGTFESADQQEIKDEGCSSPDVKTKQPSAKKGRKQGRVWVPREDTGEPKEPKLPKRKVALLMGYCGTGYNGMQINPGVETIELELHKALAAAGAVSKDNAMDPHKIAFMRAARTDKGVHAAGQVCSLKMIIEDPDIVTKINSHLPEQIRIWGFVRTNRSFHAKNACDARIYEYFLPTYVLQAVDPRLYPLSAVGKKAGIKDAQLSFDYVELPKTEQKDLENKRSFRIEPEQLDLLRSILKEYEGTHNFHNFTVNKRFEDRSANRYIISFEASDPIIRGGIEWVKCKVLGQSFMLHQIRKMIGLAIMMVRTGTPASLVERTFENEKLNIPKAPALGLLLDKTLFRMYNQKRSSGEDDAVDFNKYQDVIDEFKEKWIYSKLVQEELNDAQFDEWARVIDSRSAEYAWYFNDDATISTERRPPYLEKGAKGLKSDRPLPPGAVDLVGDLDDDAEGGDE</sequence>
<dbReference type="FunCoup" id="A0A0L0HQ10">
    <property type="interactions" value="698"/>
</dbReference>
<evidence type="ECO:0000313" key="9">
    <source>
        <dbReference type="EMBL" id="KND03511.1"/>
    </source>
</evidence>
<feature type="region of interest" description="Disordered" evidence="7">
    <location>
        <begin position="487"/>
        <end position="524"/>
    </location>
</feature>
<evidence type="ECO:0000256" key="1">
    <source>
        <dbReference type="ARBA" id="ARBA00009375"/>
    </source>
</evidence>
<feature type="domain" description="Pseudouridine synthase I TruA alpha/beta" evidence="8">
    <location>
        <begin position="308"/>
        <end position="407"/>
    </location>
</feature>
<feature type="binding site" evidence="6">
    <location>
        <position position="240"/>
    </location>
    <ligand>
        <name>substrate</name>
    </ligand>
</feature>
<feature type="region of interest" description="Disordered" evidence="7">
    <location>
        <begin position="1"/>
        <end position="120"/>
    </location>
</feature>
<evidence type="ECO:0000256" key="4">
    <source>
        <dbReference type="ARBA" id="ARBA00036943"/>
    </source>
</evidence>
<dbReference type="Gene3D" id="3.30.70.580">
    <property type="entry name" value="Pseudouridine synthase I, catalytic domain, N-terminal subdomain"/>
    <property type="match status" value="1"/>
</dbReference>
<accession>A0A0L0HQ10</accession>
<feature type="compositionally biased region" description="Acidic residues" evidence="7">
    <location>
        <begin position="513"/>
        <end position="524"/>
    </location>
</feature>
<dbReference type="InterPro" id="IPR020103">
    <property type="entry name" value="PsdUridine_synth_cat_dom_sf"/>
</dbReference>
<dbReference type="eggNOG" id="KOG2553">
    <property type="taxonomic scope" value="Eukaryota"/>
</dbReference>
<dbReference type="VEuPathDB" id="FungiDB:SPPG_00992"/>
<dbReference type="GO" id="GO:0031119">
    <property type="term" value="P:tRNA pseudouridine synthesis"/>
    <property type="evidence" value="ECO:0007669"/>
    <property type="project" value="InterPro"/>
</dbReference>
<evidence type="ECO:0000256" key="6">
    <source>
        <dbReference type="PIRSR" id="PIRSR641708-2"/>
    </source>
</evidence>
<dbReference type="OMA" id="NKAFDCR"/>
<dbReference type="GO" id="GO:0009982">
    <property type="term" value="F:pseudouridine synthase activity"/>
    <property type="evidence" value="ECO:0007669"/>
    <property type="project" value="InterPro"/>
</dbReference>
<feature type="active site" description="Nucleophile" evidence="5">
    <location>
        <position position="184"/>
    </location>
</feature>
<keyword evidence="3" id="KW-0413">Isomerase</keyword>
<dbReference type="GO" id="GO:0005634">
    <property type="term" value="C:nucleus"/>
    <property type="evidence" value="ECO:0007669"/>
    <property type="project" value="TreeGrafter"/>
</dbReference>
<evidence type="ECO:0000256" key="7">
    <source>
        <dbReference type="SAM" id="MobiDB-lite"/>
    </source>
</evidence>
<comment type="similarity">
    <text evidence="1">Belongs to the tRNA pseudouridine synthase TruA family.</text>
</comment>
<dbReference type="EMBL" id="KQ257451">
    <property type="protein sequence ID" value="KND03511.1"/>
    <property type="molecule type" value="Genomic_DNA"/>
</dbReference>
<feature type="compositionally biased region" description="Basic and acidic residues" evidence="7">
    <location>
        <begin position="35"/>
        <end position="50"/>
    </location>
</feature>
<dbReference type="GO" id="GO:0003723">
    <property type="term" value="F:RNA binding"/>
    <property type="evidence" value="ECO:0007669"/>
    <property type="project" value="InterPro"/>
</dbReference>
<organism evidence="9 10">
    <name type="scientific">Spizellomyces punctatus (strain DAOM BR117)</name>
    <dbReference type="NCBI Taxonomy" id="645134"/>
    <lineage>
        <taxon>Eukaryota</taxon>
        <taxon>Fungi</taxon>
        <taxon>Fungi incertae sedis</taxon>
        <taxon>Chytridiomycota</taxon>
        <taxon>Chytridiomycota incertae sedis</taxon>
        <taxon>Chytridiomycetes</taxon>
        <taxon>Spizellomycetales</taxon>
        <taxon>Spizellomycetaceae</taxon>
        <taxon>Spizellomyces</taxon>
    </lineage>
</organism>
<dbReference type="AlphaFoldDB" id="A0A0L0HQ10"/>
<dbReference type="RefSeq" id="XP_016611550.1">
    <property type="nucleotide sequence ID" value="XM_016749317.1"/>
</dbReference>
<comment type="catalytic activity">
    <reaction evidence="4">
        <text>a uridine in tRNA = a pseudouridine in tRNA</text>
        <dbReference type="Rhea" id="RHEA:54572"/>
        <dbReference type="Rhea" id="RHEA-COMP:13339"/>
        <dbReference type="Rhea" id="RHEA-COMP:13934"/>
        <dbReference type="ChEBI" id="CHEBI:65314"/>
        <dbReference type="ChEBI" id="CHEBI:65315"/>
    </reaction>
</comment>
<dbReference type="CDD" id="cd02568">
    <property type="entry name" value="PseudoU_synth_PUS1_PUS2"/>
    <property type="match status" value="1"/>
</dbReference>
<dbReference type="Pfam" id="PF01416">
    <property type="entry name" value="PseudoU_synth_1"/>
    <property type="match status" value="1"/>
</dbReference>
<dbReference type="PANTHER" id="PTHR11142:SF4">
    <property type="entry name" value="PSEUDOURIDYLATE SYNTHASE 1 HOMOLOG"/>
    <property type="match status" value="1"/>
</dbReference>
<dbReference type="InterPro" id="IPR020094">
    <property type="entry name" value="TruA/RsuA/RluB/E/F_N"/>
</dbReference>
<evidence type="ECO:0000256" key="2">
    <source>
        <dbReference type="ARBA" id="ARBA00022694"/>
    </source>
</evidence>
<dbReference type="InParanoid" id="A0A0L0HQ10"/>
<feature type="compositionally biased region" description="Basic and acidic residues" evidence="7">
    <location>
        <begin position="109"/>
        <end position="120"/>
    </location>
</feature>
<feature type="compositionally biased region" description="Basic and acidic residues" evidence="7">
    <location>
        <begin position="487"/>
        <end position="502"/>
    </location>
</feature>
<evidence type="ECO:0000313" key="10">
    <source>
        <dbReference type="Proteomes" id="UP000053201"/>
    </source>
</evidence>
<dbReference type="InterPro" id="IPR041708">
    <property type="entry name" value="PUS1/PUS2-like"/>
</dbReference>
<dbReference type="GO" id="GO:1990481">
    <property type="term" value="P:mRNA pseudouridine synthesis"/>
    <property type="evidence" value="ECO:0007669"/>
    <property type="project" value="TreeGrafter"/>
</dbReference>
<dbReference type="Proteomes" id="UP000053201">
    <property type="component" value="Unassembled WGS sequence"/>
</dbReference>
<name>A0A0L0HQ10_SPIPD</name>
<protein>
    <submittedName>
        <fullName evidence="9">tRNA pseudouridine synthase A</fullName>
    </submittedName>
</protein>
<evidence type="ECO:0000256" key="3">
    <source>
        <dbReference type="ARBA" id="ARBA00023235"/>
    </source>
</evidence>
<evidence type="ECO:0000256" key="5">
    <source>
        <dbReference type="PIRSR" id="PIRSR641708-1"/>
    </source>
</evidence>
<dbReference type="FunFam" id="3.30.70.580:FF:000002">
    <property type="entry name" value="tRNA pseudouridine synthase"/>
    <property type="match status" value="1"/>
</dbReference>
<dbReference type="Gene3D" id="3.30.70.660">
    <property type="entry name" value="Pseudouridine synthase I, catalytic domain, C-terminal subdomain"/>
    <property type="match status" value="1"/>
</dbReference>
<proteinExistence type="inferred from homology"/>
<dbReference type="GeneID" id="27684687"/>
<dbReference type="PANTHER" id="PTHR11142">
    <property type="entry name" value="PSEUDOURIDYLATE SYNTHASE"/>
    <property type="match status" value="1"/>
</dbReference>
<dbReference type="InterPro" id="IPR001406">
    <property type="entry name" value="PsdUridine_synth_TruA"/>
</dbReference>